<keyword evidence="3" id="KW-0143">Chaperone</keyword>
<evidence type="ECO:0000313" key="5">
    <source>
        <dbReference type="Proteomes" id="UP000664771"/>
    </source>
</evidence>
<evidence type="ECO:0000256" key="3">
    <source>
        <dbReference type="ARBA" id="ARBA00023186"/>
    </source>
</evidence>
<dbReference type="SUPFAM" id="SSF160909">
    <property type="entry name" value="ATP12-like"/>
    <property type="match status" value="1"/>
</dbReference>
<dbReference type="InterPro" id="IPR011419">
    <property type="entry name" value="ATP12_ATP_synth-F1-assembly"/>
</dbReference>
<protein>
    <recommendedName>
        <fullName evidence="6">ATPase</fullName>
    </recommendedName>
</protein>
<dbReference type="Gene3D" id="3.30.2180.10">
    <property type="entry name" value="ATP12-like"/>
    <property type="match status" value="1"/>
</dbReference>
<accession>A0ABS3LY92</accession>
<sequence length="248" mass="26554">MSPRPVPGSSSGLKKRFWSEASIVDEMEEFGVALDGRPVRLPGGAPLRVSSRALAEALAEEWSRAGRDDVEKRFGPLDLPLTRITGTMIERVAPDRTHSISTLMEYGKNDALCYWTDEGGALAERQQAELAPWLAWSATRLGANLVKTTGLMPVTQPQEALERLEATLVAASDSDLAGLGVAVPALGSLVLGLALMDGVLPVDDAVSLTTLDEQVQMARWGEDSALLDRIATIAADLSDAARFMTLAR</sequence>
<reference evidence="4 5" key="1">
    <citation type="submission" date="2021-03" db="EMBL/GenBank/DDBJ databases">
        <title>The complete genome sequence of Acetobacter sacchari TBRC 11175.</title>
        <authorList>
            <person name="Charoenyingcharoen P."/>
            <person name="Yukphan P."/>
        </authorList>
    </citation>
    <scope>NUCLEOTIDE SEQUENCE [LARGE SCALE GENOMIC DNA]</scope>
    <source>
        <strain evidence="4 5">TBRC 11175</strain>
    </source>
</reference>
<keyword evidence="2" id="KW-0809">Transit peptide</keyword>
<name>A0ABS3LY92_9PROT</name>
<proteinExistence type="inferred from homology"/>
<evidence type="ECO:0008006" key="6">
    <source>
        <dbReference type="Google" id="ProtNLM"/>
    </source>
</evidence>
<comment type="caution">
    <text evidence="4">The sequence shown here is derived from an EMBL/GenBank/DDBJ whole genome shotgun (WGS) entry which is preliminary data.</text>
</comment>
<dbReference type="EMBL" id="JAFVMF010000015">
    <property type="protein sequence ID" value="MBO1360881.1"/>
    <property type="molecule type" value="Genomic_DNA"/>
</dbReference>
<gene>
    <name evidence="4" type="ORF">J2D73_13905</name>
</gene>
<evidence type="ECO:0000256" key="2">
    <source>
        <dbReference type="ARBA" id="ARBA00022946"/>
    </source>
</evidence>
<dbReference type="InterPro" id="IPR042272">
    <property type="entry name" value="ATP12_ATP_synth-F1-assembly_N"/>
</dbReference>
<dbReference type="Proteomes" id="UP000664771">
    <property type="component" value="Unassembled WGS sequence"/>
</dbReference>
<dbReference type="Gene3D" id="1.10.3580.10">
    <property type="entry name" value="ATP12 ATPase"/>
    <property type="match status" value="1"/>
</dbReference>
<comment type="similarity">
    <text evidence="1">Belongs to the ATP12 family.</text>
</comment>
<dbReference type="RefSeq" id="WP_207882212.1">
    <property type="nucleotide sequence ID" value="NZ_JAFVMF010000015.1"/>
</dbReference>
<organism evidence="4 5">
    <name type="scientific">Acetobacter sacchari</name>
    <dbReference type="NCBI Taxonomy" id="2661687"/>
    <lineage>
        <taxon>Bacteria</taxon>
        <taxon>Pseudomonadati</taxon>
        <taxon>Pseudomonadota</taxon>
        <taxon>Alphaproteobacteria</taxon>
        <taxon>Acetobacterales</taxon>
        <taxon>Acetobacteraceae</taxon>
        <taxon>Acetobacter</taxon>
    </lineage>
</organism>
<keyword evidence="5" id="KW-1185">Reference proteome</keyword>
<dbReference type="PANTHER" id="PTHR21013:SF10">
    <property type="entry name" value="ATP SYNTHASE MITOCHONDRIAL F1 COMPLEX ASSEMBLY FACTOR 2"/>
    <property type="match status" value="1"/>
</dbReference>
<evidence type="ECO:0000256" key="1">
    <source>
        <dbReference type="ARBA" id="ARBA00008231"/>
    </source>
</evidence>
<dbReference type="InterPro" id="IPR023335">
    <property type="entry name" value="ATP12_ortho_dom_sf"/>
</dbReference>
<evidence type="ECO:0000313" key="4">
    <source>
        <dbReference type="EMBL" id="MBO1360881.1"/>
    </source>
</evidence>
<dbReference type="Pfam" id="PF07542">
    <property type="entry name" value="ATP12"/>
    <property type="match status" value="1"/>
</dbReference>
<dbReference type="PANTHER" id="PTHR21013">
    <property type="entry name" value="ATP SYNTHASE MITOCHONDRIAL F1 COMPLEX ASSEMBLY FACTOR 2/ATP12 PROTEIN, MITOCHONDRIAL PRECURSOR"/>
    <property type="match status" value="1"/>
</dbReference>